<proteinExistence type="predicted"/>
<dbReference type="Gene3D" id="3.40.190.120">
    <property type="entry name" value="Osmoprotection protein (prox), domain 2"/>
    <property type="match status" value="1"/>
</dbReference>
<dbReference type="AlphaFoldDB" id="A0A5Q3Q985"/>
<gene>
    <name evidence="2" type="ORF">GIY23_18520</name>
</gene>
<sequence>MQRLVATGAAVALAVGLASCGSGDPLQSGDGGQGGPIVIGSADIAESELLMHIYGEALETTGAQVELKPRIGSREVYFNAARDGELSVVPDYTGNLLEFVNDSATSTEPGPVYEELQRSLPPELDVLDYSPAEDSDVLTVTAETAGTGIRSLEDLGPRCGEFVLGAPSEWKQRWETQIAETYGCTFREIRSVEAGTALVDELTSGNIQVANLFTTSSTIEANNLVPLEDPKSMFPAQNVVPLVGKDKLSPEQVEVLNTVSRTLTTQKLTDLNKRLEVDKANPADVAKTFVQEAGL</sequence>
<evidence type="ECO:0000313" key="3">
    <source>
        <dbReference type="Proteomes" id="UP000371041"/>
    </source>
</evidence>
<dbReference type="PROSITE" id="PS51257">
    <property type="entry name" value="PROKAR_LIPOPROTEIN"/>
    <property type="match status" value="1"/>
</dbReference>
<dbReference type="GO" id="GO:0043190">
    <property type="term" value="C:ATP-binding cassette (ABC) transporter complex"/>
    <property type="evidence" value="ECO:0007669"/>
    <property type="project" value="InterPro"/>
</dbReference>
<evidence type="ECO:0000313" key="2">
    <source>
        <dbReference type="EMBL" id="QGK71251.1"/>
    </source>
</evidence>
<dbReference type="Proteomes" id="UP000371041">
    <property type="component" value="Chromosome"/>
</dbReference>
<dbReference type="GO" id="GO:0022857">
    <property type="term" value="F:transmembrane transporter activity"/>
    <property type="evidence" value="ECO:0007669"/>
    <property type="project" value="InterPro"/>
</dbReference>
<dbReference type="Gene3D" id="3.40.190.10">
    <property type="entry name" value="Periplasmic binding protein-like II"/>
    <property type="match status" value="1"/>
</dbReference>
<dbReference type="KEGG" id="sace:GIY23_18520"/>
<dbReference type="InterPro" id="IPR007210">
    <property type="entry name" value="ABC_Gly_betaine_transp_sub-bd"/>
</dbReference>
<dbReference type="CDD" id="cd13606">
    <property type="entry name" value="PBP2_ProX_like"/>
    <property type="match status" value="1"/>
</dbReference>
<protein>
    <submittedName>
        <fullName evidence="2">Glycine/betaine ABC transporter substrate-binding protein</fullName>
    </submittedName>
</protein>
<dbReference type="RefSeq" id="WP_154077827.1">
    <property type="nucleotide sequence ID" value="NZ_CP045929.1"/>
</dbReference>
<keyword evidence="3" id="KW-1185">Reference proteome</keyword>
<name>A0A5Q3Q985_9PSEU</name>
<accession>A0A5Q3Q985</accession>
<dbReference type="EMBL" id="CP045929">
    <property type="protein sequence ID" value="QGK71251.1"/>
    <property type="molecule type" value="Genomic_DNA"/>
</dbReference>
<evidence type="ECO:0000259" key="1">
    <source>
        <dbReference type="Pfam" id="PF04069"/>
    </source>
</evidence>
<dbReference type="Pfam" id="PF04069">
    <property type="entry name" value="OpuAC"/>
    <property type="match status" value="1"/>
</dbReference>
<reference evidence="3" key="1">
    <citation type="submission" date="2019-11" db="EMBL/GenBank/DDBJ databases">
        <title>The complete genome sequence of Saccharopolyspora sp. E2A.</title>
        <authorList>
            <person name="Zhang G."/>
        </authorList>
    </citation>
    <scope>NUCLEOTIDE SEQUENCE [LARGE SCALE GENOMIC DNA]</scope>
    <source>
        <strain evidence="3">E2A</strain>
    </source>
</reference>
<feature type="domain" description="ABC-type glycine betaine transport system substrate-binding" evidence="1">
    <location>
        <begin position="36"/>
        <end position="292"/>
    </location>
</feature>
<organism evidence="2 3">
    <name type="scientific">Allosaccharopolyspora coralli</name>
    <dbReference type="NCBI Taxonomy" id="2665642"/>
    <lineage>
        <taxon>Bacteria</taxon>
        <taxon>Bacillati</taxon>
        <taxon>Actinomycetota</taxon>
        <taxon>Actinomycetes</taxon>
        <taxon>Pseudonocardiales</taxon>
        <taxon>Pseudonocardiaceae</taxon>
        <taxon>Allosaccharopolyspora</taxon>
    </lineage>
</organism>
<dbReference type="SUPFAM" id="SSF53850">
    <property type="entry name" value="Periplasmic binding protein-like II"/>
    <property type="match status" value="1"/>
</dbReference>